<dbReference type="AlphaFoldDB" id="A0A6L2N6R1"/>
<proteinExistence type="predicted"/>
<sequence>MELGLMRVICRTWRAGWGCDIEEFPFTYLGLPVGEIMRRVNAWAHLVENFKKRGLGDSRAIGGGGAWEWGLGRYCEDWWGGGRRIVCRIEGVGSILDGCGNEIGLEVLWVGLVRSLKIYYVFCNMLWFLIIVRIDEDGRLMRMESLRSKIDQD</sequence>
<organism evidence="1">
    <name type="scientific">Tanacetum cinerariifolium</name>
    <name type="common">Dalmatian daisy</name>
    <name type="synonym">Chrysanthemum cinerariifolium</name>
    <dbReference type="NCBI Taxonomy" id="118510"/>
    <lineage>
        <taxon>Eukaryota</taxon>
        <taxon>Viridiplantae</taxon>
        <taxon>Streptophyta</taxon>
        <taxon>Embryophyta</taxon>
        <taxon>Tracheophyta</taxon>
        <taxon>Spermatophyta</taxon>
        <taxon>Magnoliopsida</taxon>
        <taxon>eudicotyledons</taxon>
        <taxon>Gunneridae</taxon>
        <taxon>Pentapetalae</taxon>
        <taxon>asterids</taxon>
        <taxon>campanulids</taxon>
        <taxon>Asterales</taxon>
        <taxon>Asteraceae</taxon>
        <taxon>Asteroideae</taxon>
        <taxon>Anthemideae</taxon>
        <taxon>Anthemidinae</taxon>
        <taxon>Tanacetum</taxon>
    </lineage>
</organism>
<dbReference type="EMBL" id="BKCJ010008380">
    <property type="protein sequence ID" value="GEU81921.1"/>
    <property type="molecule type" value="Genomic_DNA"/>
</dbReference>
<reference evidence="1" key="1">
    <citation type="journal article" date="2019" name="Sci. Rep.">
        <title>Draft genome of Tanacetum cinerariifolium, the natural source of mosquito coil.</title>
        <authorList>
            <person name="Yamashiro T."/>
            <person name="Shiraishi A."/>
            <person name="Satake H."/>
            <person name="Nakayama K."/>
        </authorList>
    </citation>
    <scope>NUCLEOTIDE SEQUENCE</scope>
</reference>
<evidence type="ECO:0000313" key="1">
    <source>
        <dbReference type="EMBL" id="GEU81921.1"/>
    </source>
</evidence>
<name>A0A6L2N6R1_TANCI</name>
<accession>A0A6L2N6R1</accession>
<gene>
    <name evidence="1" type="ORF">Tci_053899</name>
</gene>
<protein>
    <submittedName>
        <fullName evidence="1">Uncharacterized protein</fullName>
    </submittedName>
</protein>
<comment type="caution">
    <text evidence="1">The sequence shown here is derived from an EMBL/GenBank/DDBJ whole genome shotgun (WGS) entry which is preliminary data.</text>
</comment>